<name>A0A2G5VL18_9PELO</name>
<dbReference type="InterPro" id="IPR013783">
    <property type="entry name" value="Ig-like_fold"/>
</dbReference>
<dbReference type="SUPFAM" id="SSF49354">
    <property type="entry name" value="PapD-like"/>
    <property type="match status" value="1"/>
</dbReference>
<accession>A0A2G5VL18</accession>
<keyword evidence="1" id="KW-0963">Cytoplasm</keyword>
<dbReference type="Proteomes" id="UP000230233">
    <property type="component" value="Chromosome I"/>
</dbReference>
<keyword evidence="1" id="KW-0206">Cytoskeleton</keyword>
<evidence type="ECO:0000313" key="3">
    <source>
        <dbReference type="EMBL" id="PIC52286.1"/>
    </source>
</evidence>
<evidence type="ECO:0000259" key="2">
    <source>
        <dbReference type="PROSITE" id="PS50202"/>
    </source>
</evidence>
<keyword evidence="4" id="KW-1185">Reference proteome</keyword>
<dbReference type="InterPro" id="IPR000535">
    <property type="entry name" value="MSP_dom"/>
</dbReference>
<dbReference type="OrthoDB" id="5823520at2759"/>
<organism evidence="3 4">
    <name type="scientific">Caenorhabditis nigoni</name>
    <dbReference type="NCBI Taxonomy" id="1611254"/>
    <lineage>
        <taxon>Eukaryota</taxon>
        <taxon>Metazoa</taxon>
        <taxon>Ecdysozoa</taxon>
        <taxon>Nematoda</taxon>
        <taxon>Chromadorea</taxon>
        <taxon>Rhabditida</taxon>
        <taxon>Rhabditina</taxon>
        <taxon>Rhabditomorpha</taxon>
        <taxon>Rhabditoidea</taxon>
        <taxon>Rhabditidae</taxon>
        <taxon>Peloderinae</taxon>
        <taxon>Caenorhabditis</taxon>
    </lineage>
</organism>
<proteinExistence type="predicted"/>
<comment type="function">
    <text evidence="1">Central component in molecular interactions underlying sperm crawling. Forms an extensive filament system that extends from sperm villipoda, along the leading edge of the pseudopod.</text>
</comment>
<evidence type="ECO:0000256" key="1">
    <source>
        <dbReference type="RuleBase" id="RU003425"/>
    </source>
</evidence>
<dbReference type="Gene3D" id="2.60.40.10">
    <property type="entry name" value="Immunoglobulins"/>
    <property type="match status" value="1"/>
</dbReference>
<gene>
    <name evidence="3" type="primary">Cni-K06A5.3</name>
    <name evidence="3" type="synonym">Cnig_chr_I.g2455</name>
    <name evidence="3" type="ORF">B9Z55_002455</name>
</gene>
<dbReference type="Pfam" id="PF00635">
    <property type="entry name" value="Motile_Sperm"/>
    <property type="match status" value="1"/>
</dbReference>
<protein>
    <recommendedName>
        <fullName evidence="1">Major sperm protein</fullName>
    </recommendedName>
</protein>
<dbReference type="PROSITE" id="PS50202">
    <property type="entry name" value="MSP"/>
    <property type="match status" value="1"/>
</dbReference>
<dbReference type="EMBL" id="PDUG01000001">
    <property type="protein sequence ID" value="PIC52286.1"/>
    <property type="molecule type" value="Genomic_DNA"/>
</dbReference>
<sequence>MELCKEFPEIPADFNDFKASPKPYDMTCNELTLKNHSKFAVLFKVKCTSNKRIKIEDCSEILRPGNQTSVPIKKLVDNIDGDSLYVIYTLVGKQWHDERMSAFRCWERAKKQDVPTKCVSIRIKKSTECEKKEKNKKDKDKTKSED</sequence>
<dbReference type="AlphaFoldDB" id="A0A2G5VL18"/>
<dbReference type="InterPro" id="IPR008962">
    <property type="entry name" value="PapD-like_sf"/>
</dbReference>
<reference evidence="4" key="1">
    <citation type="submission" date="2017-10" db="EMBL/GenBank/DDBJ databases">
        <title>Rapid genome shrinkage in a self-fertile nematode reveals novel sperm competition proteins.</title>
        <authorList>
            <person name="Yin D."/>
            <person name="Schwarz E.M."/>
            <person name="Thomas C.G."/>
            <person name="Felde R.L."/>
            <person name="Korf I.F."/>
            <person name="Cutter A.D."/>
            <person name="Schartner C.M."/>
            <person name="Ralston E.J."/>
            <person name="Meyer B.J."/>
            <person name="Haag E.S."/>
        </authorList>
    </citation>
    <scope>NUCLEOTIDE SEQUENCE [LARGE SCALE GENOMIC DNA]</scope>
    <source>
        <strain evidence="4">JU1422</strain>
    </source>
</reference>
<evidence type="ECO:0000313" key="4">
    <source>
        <dbReference type="Proteomes" id="UP000230233"/>
    </source>
</evidence>
<feature type="domain" description="MSP" evidence="2">
    <location>
        <begin position="6"/>
        <end position="124"/>
    </location>
</feature>
<comment type="caution">
    <text evidence="3">The sequence shown here is derived from an EMBL/GenBank/DDBJ whole genome shotgun (WGS) entry which is preliminary data.</text>
</comment>